<dbReference type="Proteomes" id="UP000292459">
    <property type="component" value="Unassembled WGS sequence"/>
</dbReference>
<reference evidence="1 2" key="1">
    <citation type="submission" date="2018-11" db="EMBL/GenBank/DDBJ databases">
        <title>Whole genome sequencing of an environmental sample.</title>
        <authorList>
            <person name="Sarangi A.N."/>
            <person name="Singh D."/>
            <person name="Tripathy S."/>
        </authorList>
    </citation>
    <scope>NUCLEOTIDE SEQUENCE [LARGE SCALE GENOMIC DNA]</scope>
    <source>
        <strain evidence="1 2">Lakshadweep</strain>
    </source>
</reference>
<gene>
    <name evidence="1" type="ORF">DYY88_02840</name>
</gene>
<proteinExistence type="predicted"/>
<keyword evidence="2" id="KW-1185">Reference proteome</keyword>
<protein>
    <submittedName>
        <fullName evidence="1">Uncharacterized protein</fullName>
    </submittedName>
</protein>
<dbReference type="AlphaFoldDB" id="A0A4V2E3N1"/>
<comment type="caution">
    <text evidence="1">The sequence shown here is derived from an EMBL/GenBank/DDBJ whole genome shotgun (WGS) entry which is preliminary data.</text>
</comment>
<accession>A0A4V2E3N1</accession>
<evidence type="ECO:0000313" key="1">
    <source>
        <dbReference type="EMBL" id="RZM83020.1"/>
    </source>
</evidence>
<dbReference type="EMBL" id="QVFV01000001">
    <property type="protein sequence ID" value="RZM83020.1"/>
    <property type="molecule type" value="Genomic_DNA"/>
</dbReference>
<name>A0A4V2E3N1_9CYAN</name>
<evidence type="ECO:0000313" key="2">
    <source>
        <dbReference type="Proteomes" id="UP000292459"/>
    </source>
</evidence>
<sequence>MSASDDDVRKEALLALTAEFVKQGHPAEYAKYMAMASIFQADLDLRNAQFSGLLHWLQVQHEDIYPAALQVAEGIRQEFENRIQQHS</sequence>
<dbReference type="OrthoDB" id="515070at2"/>
<organism evidence="1 2">
    <name type="scientific">Leptolyngbya iicbica LK</name>
    <dbReference type="NCBI Taxonomy" id="2294035"/>
    <lineage>
        <taxon>Bacteria</taxon>
        <taxon>Bacillati</taxon>
        <taxon>Cyanobacteriota</taxon>
        <taxon>Cyanophyceae</taxon>
        <taxon>Leptolyngbyales</taxon>
        <taxon>Leptolyngbyaceae</taxon>
        <taxon>Leptolyngbya group</taxon>
        <taxon>Leptolyngbya</taxon>
        <taxon>Leptolyngbya iicbica</taxon>
    </lineage>
</organism>